<reference evidence="2" key="2">
    <citation type="submission" date="2015-01" db="EMBL/GenBank/DDBJ databases">
        <title>Evolutionary Origins and Diversification of the Mycorrhizal Mutualists.</title>
        <authorList>
            <consortium name="DOE Joint Genome Institute"/>
            <consortium name="Mycorrhizal Genomics Consortium"/>
            <person name="Kohler A."/>
            <person name="Kuo A."/>
            <person name="Nagy L.G."/>
            <person name="Floudas D."/>
            <person name="Copeland A."/>
            <person name="Barry K.W."/>
            <person name="Cichocki N."/>
            <person name="Veneault-Fourrey C."/>
            <person name="LaButti K."/>
            <person name="Lindquist E.A."/>
            <person name="Lipzen A."/>
            <person name="Lundell T."/>
            <person name="Morin E."/>
            <person name="Murat C."/>
            <person name="Riley R."/>
            <person name="Ohm R."/>
            <person name="Sun H."/>
            <person name="Tunlid A."/>
            <person name="Henrissat B."/>
            <person name="Grigoriev I.V."/>
            <person name="Hibbett D.S."/>
            <person name="Martin F."/>
        </authorList>
    </citation>
    <scope>NUCLEOTIDE SEQUENCE [LARGE SCALE GENOMIC DNA]</scope>
    <source>
        <strain evidence="2">MUT 4182</strain>
    </source>
</reference>
<evidence type="ECO:0000313" key="1">
    <source>
        <dbReference type="EMBL" id="KIO30077.1"/>
    </source>
</evidence>
<dbReference type="EMBL" id="KN822975">
    <property type="protein sequence ID" value="KIO30077.1"/>
    <property type="molecule type" value="Genomic_DNA"/>
</dbReference>
<accession>A0A0C3M8N6</accession>
<reference evidence="1 2" key="1">
    <citation type="submission" date="2014-04" db="EMBL/GenBank/DDBJ databases">
        <authorList>
            <consortium name="DOE Joint Genome Institute"/>
            <person name="Kuo A."/>
            <person name="Girlanda M."/>
            <person name="Perotto S."/>
            <person name="Kohler A."/>
            <person name="Nagy L.G."/>
            <person name="Floudas D."/>
            <person name="Copeland A."/>
            <person name="Barry K.W."/>
            <person name="Cichocki N."/>
            <person name="Veneault-Fourrey C."/>
            <person name="LaButti K."/>
            <person name="Lindquist E.A."/>
            <person name="Lipzen A."/>
            <person name="Lundell T."/>
            <person name="Morin E."/>
            <person name="Murat C."/>
            <person name="Sun H."/>
            <person name="Tunlid A."/>
            <person name="Henrissat B."/>
            <person name="Grigoriev I.V."/>
            <person name="Hibbett D.S."/>
            <person name="Martin F."/>
            <person name="Nordberg H.P."/>
            <person name="Cantor M.N."/>
            <person name="Hua S.X."/>
        </authorList>
    </citation>
    <scope>NUCLEOTIDE SEQUENCE [LARGE SCALE GENOMIC DNA]</scope>
    <source>
        <strain evidence="1 2">MUT 4182</strain>
    </source>
</reference>
<dbReference type="OrthoDB" id="2754296at2759"/>
<sequence>MVGLVPPAYDIVDLALALGYHITLCQLNPNPKCPGHVFAHALNPNPNLHLDLLWPFLCTLAPKAHVCILQQFTTMSIQTVRWSLTHQNQKWETMAIFRNQHVTSTLLVMTPINLLERTPLLQLLLSSVVDGAVKRASWDLKSVVKADQQRTCGSILSQSLCNAVRKLVEMRAQIRQDPLHIDDIKGLTRVWDNLKDVISLSLWLDYVNRGICRNIMLAIHDLWKWLSVIRPFLISAVQSLDNPHQALQAGSYPWLTTLASAVKAFYMSQVQVQEFSRAAYLAGTSNLRVSLRRRTSGVPGVGEELHKAVIDYMEELLLRWAEFPDLIHDVATMHSYQNWDAQQTFSTWMQSGLSFQPHYHPSLAEKREKRKPSAEERVLVRRDVDQSFCGADSLRLQDGISRYGRLCKSIDGQTIQEGQYQPVPLSIYQDKPWITAAGEICAFLETLAPLIETDPHKGHLQLASHIPSVALCWYIMGLDDTWAHIEQKTRHQDQHIPFREIAPSRAEMRQIPREKLRTREGLFSISIWWAVTYGTSFTFCNKKIFSGPEEIEAEKATVQAEQSVKNPEIAEKLRSDLHLCTFHAYGQLPNSGCSWNSDTMNKLWGATETWEAFLGQHNGSIPFLQLHAWLRQVKMPQTASRDSLTAFLLAVDLSYGGILTEPTAREIGELYTLVTKGLGESQVKKIGFNPQVFEHTLCKISRIGKEAKLNLDPKLVAQFEKRVRKEITE</sequence>
<keyword evidence="2" id="KW-1185">Reference proteome</keyword>
<name>A0A0C3M8N6_9AGAM</name>
<organism evidence="1 2">
    <name type="scientific">Tulasnella calospora MUT 4182</name>
    <dbReference type="NCBI Taxonomy" id="1051891"/>
    <lineage>
        <taxon>Eukaryota</taxon>
        <taxon>Fungi</taxon>
        <taxon>Dikarya</taxon>
        <taxon>Basidiomycota</taxon>
        <taxon>Agaricomycotina</taxon>
        <taxon>Agaricomycetes</taxon>
        <taxon>Cantharellales</taxon>
        <taxon>Tulasnellaceae</taxon>
        <taxon>Tulasnella</taxon>
    </lineage>
</organism>
<dbReference type="AlphaFoldDB" id="A0A0C3M8N6"/>
<gene>
    <name evidence="1" type="ORF">M407DRAFT_225320</name>
</gene>
<evidence type="ECO:0000313" key="2">
    <source>
        <dbReference type="Proteomes" id="UP000054248"/>
    </source>
</evidence>
<protein>
    <submittedName>
        <fullName evidence="1">Uncharacterized protein</fullName>
    </submittedName>
</protein>
<dbReference type="HOGENOM" id="CLU_380001_0_0_1"/>
<dbReference type="Proteomes" id="UP000054248">
    <property type="component" value="Unassembled WGS sequence"/>
</dbReference>
<proteinExistence type="predicted"/>